<feature type="transmembrane region" description="Helical" evidence="2">
    <location>
        <begin position="63"/>
        <end position="84"/>
    </location>
</feature>
<evidence type="ECO:0000313" key="4">
    <source>
        <dbReference type="Proteomes" id="UP001642360"/>
    </source>
</evidence>
<evidence type="ECO:0000313" key="3">
    <source>
        <dbReference type="EMBL" id="CAK9178499.1"/>
    </source>
</evidence>
<evidence type="ECO:0000256" key="1">
    <source>
        <dbReference type="SAM" id="MobiDB-lite"/>
    </source>
</evidence>
<feature type="region of interest" description="Disordered" evidence="1">
    <location>
        <begin position="116"/>
        <end position="138"/>
    </location>
</feature>
<evidence type="ECO:0000256" key="2">
    <source>
        <dbReference type="SAM" id="Phobius"/>
    </source>
</evidence>
<feature type="transmembrane region" description="Helical" evidence="2">
    <location>
        <begin position="26"/>
        <end position="43"/>
    </location>
</feature>
<keyword evidence="2" id="KW-0472">Membrane</keyword>
<gene>
    <name evidence="3" type="ORF">ILEXP_LOCUS48413</name>
</gene>
<dbReference type="EMBL" id="CAUOFW020007279">
    <property type="protein sequence ID" value="CAK9178499.1"/>
    <property type="molecule type" value="Genomic_DNA"/>
</dbReference>
<reference evidence="3 4" key="1">
    <citation type="submission" date="2024-02" db="EMBL/GenBank/DDBJ databases">
        <authorList>
            <person name="Vignale AGUSTIN F."/>
            <person name="Sosa J E."/>
            <person name="Modenutti C."/>
        </authorList>
    </citation>
    <scope>NUCLEOTIDE SEQUENCE [LARGE SCALE GENOMIC DNA]</scope>
</reference>
<evidence type="ECO:0008006" key="5">
    <source>
        <dbReference type="Google" id="ProtNLM"/>
    </source>
</evidence>
<organism evidence="3 4">
    <name type="scientific">Ilex paraguariensis</name>
    <name type="common">yerba mate</name>
    <dbReference type="NCBI Taxonomy" id="185542"/>
    <lineage>
        <taxon>Eukaryota</taxon>
        <taxon>Viridiplantae</taxon>
        <taxon>Streptophyta</taxon>
        <taxon>Embryophyta</taxon>
        <taxon>Tracheophyta</taxon>
        <taxon>Spermatophyta</taxon>
        <taxon>Magnoliopsida</taxon>
        <taxon>eudicotyledons</taxon>
        <taxon>Gunneridae</taxon>
        <taxon>Pentapetalae</taxon>
        <taxon>asterids</taxon>
        <taxon>campanulids</taxon>
        <taxon>Aquifoliales</taxon>
        <taxon>Aquifoliaceae</taxon>
        <taxon>Ilex</taxon>
    </lineage>
</organism>
<accession>A0ABC8UDG8</accession>
<dbReference type="PANTHER" id="PTHR33640:SF30">
    <property type="entry name" value="DUF4408 DOMAIN-CONTAINING PROTEIN"/>
    <property type="match status" value="1"/>
</dbReference>
<keyword evidence="4" id="KW-1185">Reference proteome</keyword>
<dbReference type="AlphaFoldDB" id="A0ABC8UDG8"/>
<dbReference type="PANTHER" id="PTHR33640">
    <property type="entry name" value="TRANSMEMBRANE PROTEIN"/>
    <property type="match status" value="1"/>
</dbReference>
<keyword evidence="2" id="KW-1133">Transmembrane helix</keyword>
<protein>
    <recommendedName>
        <fullName evidence="5">DUF4408 domain-containing protein</fullName>
    </recommendedName>
</protein>
<proteinExistence type="predicted"/>
<name>A0ABC8UDG8_9AQUA</name>
<dbReference type="Proteomes" id="UP001642360">
    <property type="component" value="Unassembled WGS sequence"/>
</dbReference>
<comment type="caution">
    <text evidence="3">The sequence shown here is derived from an EMBL/GenBank/DDBJ whole genome shotgun (WGS) entry which is preliminary data.</text>
</comment>
<sequence length="254" mass="29065">MDIDHVKFEKANAISRYRRCLQISKLLQMLEIVVALSLIAWSSTRIPAVFKVSGEYLLEVSAYFLKPHAVFLIGNAIIVALVVISRQNYGSKYTGEAADIYDEDVRDSEIQGLFAASPDGETSLSSPPPPETEECADSNHHDKQIVCLENAVFQLQCDAVTHAIEKATKQIQKFQRTQSEKLKHEIFMKPRRELRRSETEIRELVAFPGERSTMMTSRFTVDSLSNEEFRLTIESFIEKHRTLFKAQKWAEQNH</sequence>
<keyword evidence="2" id="KW-0812">Transmembrane</keyword>